<dbReference type="EMBL" id="KZ110773">
    <property type="protein sequence ID" value="OSX55911.1"/>
    <property type="molecule type" value="Genomic_DNA"/>
</dbReference>
<evidence type="ECO:0000256" key="1">
    <source>
        <dbReference type="SAM" id="MobiDB-lite"/>
    </source>
</evidence>
<accession>A0A1X6MHK9</accession>
<feature type="compositionally biased region" description="Acidic residues" evidence="1">
    <location>
        <begin position="34"/>
        <end position="44"/>
    </location>
</feature>
<keyword evidence="3" id="KW-1185">Reference proteome</keyword>
<proteinExistence type="predicted"/>
<dbReference type="GeneID" id="36332673"/>
<feature type="region of interest" description="Disordered" evidence="1">
    <location>
        <begin position="70"/>
        <end position="90"/>
    </location>
</feature>
<dbReference type="AlphaFoldDB" id="A0A1X6MHK9"/>
<evidence type="ECO:0000313" key="3">
    <source>
        <dbReference type="Proteomes" id="UP000194127"/>
    </source>
</evidence>
<name>A0A1X6MHK9_9APHY</name>
<protein>
    <submittedName>
        <fullName evidence="2">Uncharacterized protein</fullName>
    </submittedName>
</protein>
<dbReference type="RefSeq" id="XP_024332705.1">
    <property type="nucleotide sequence ID" value="XM_024487724.1"/>
</dbReference>
<feature type="compositionally biased region" description="Gly residues" evidence="1">
    <location>
        <begin position="73"/>
        <end position="85"/>
    </location>
</feature>
<evidence type="ECO:0000313" key="2">
    <source>
        <dbReference type="EMBL" id="OSX55911.1"/>
    </source>
</evidence>
<feature type="region of interest" description="Disordered" evidence="1">
    <location>
        <begin position="28"/>
        <end position="47"/>
    </location>
</feature>
<organism evidence="2 3">
    <name type="scientific">Postia placenta MAD-698-R-SB12</name>
    <dbReference type="NCBI Taxonomy" id="670580"/>
    <lineage>
        <taxon>Eukaryota</taxon>
        <taxon>Fungi</taxon>
        <taxon>Dikarya</taxon>
        <taxon>Basidiomycota</taxon>
        <taxon>Agaricomycotina</taxon>
        <taxon>Agaricomycetes</taxon>
        <taxon>Polyporales</taxon>
        <taxon>Adustoporiaceae</taxon>
        <taxon>Rhodonia</taxon>
    </lineage>
</organism>
<sequence>MRSCDRNLSHSMMVLPAYRRGRRSFRVSLSGGDTGEDLTGDEGDGGLPAGEDSCCDCPPGELREEQVLAWPRGGDGGEGDGGSPGAGRSKNAVECHWARSWEAFLTAAPGRAGGSLEGSLEAVRLPQFLEGDGDLLALDLYWRQVGGCGHLERQVKMGQDVPKGWAAGVLDSSDWHVMPFVGSDGPRSMIRARLSITDEEGSSIPVAFGVVAGDVDLLLGVEGMLNSRAVEEFVSHGDGGEEGEVRQEPKPRVREDKYHPLKAGGVQLDLTEAMGRLCALVRAQLVRAQHADAAPGAGESERLCQRSPSCAVHCRPI</sequence>
<dbReference type="OrthoDB" id="10286182at2759"/>
<dbReference type="Proteomes" id="UP000194127">
    <property type="component" value="Unassembled WGS sequence"/>
</dbReference>
<gene>
    <name evidence="2" type="ORF">POSPLADRAFT_1162250</name>
</gene>
<reference evidence="2 3" key="1">
    <citation type="submission" date="2017-04" db="EMBL/GenBank/DDBJ databases">
        <title>Genome Sequence of the Model Brown-Rot Fungus Postia placenta SB12.</title>
        <authorList>
            <consortium name="DOE Joint Genome Institute"/>
            <person name="Gaskell J."/>
            <person name="Kersten P."/>
            <person name="Larrondo L.F."/>
            <person name="Canessa P."/>
            <person name="Martinez D."/>
            <person name="Hibbett D."/>
            <person name="Schmoll M."/>
            <person name="Kubicek C.P."/>
            <person name="Martinez A.T."/>
            <person name="Yadav J."/>
            <person name="Master E."/>
            <person name="Magnuson J.K."/>
            <person name="James T."/>
            <person name="Yaver D."/>
            <person name="Berka R."/>
            <person name="Labutti K."/>
            <person name="Lipzen A."/>
            <person name="Aerts A."/>
            <person name="Barry K."/>
            <person name="Henrissat B."/>
            <person name="Blanchette R."/>
            <person name="Grigoriev I."/>
            <person name="Cullen D."/>
        </authorList>
    </citation>
    <scope>NUCLEOTIDE SEQUENCE [LARGE SCALE GENOMIC DNA]</scope>
    <source>
        <strain evidence="2 3">MAD-698-R-SB12</strain>
    </source>
</reference>